<dbReference type="EMBL" id="CBTJ020000057">
    <property type="protein sequence ID" value="CDI03460.1"/>
    <property type="molecule type" value="Genomic_DNA"/>
</dbReference>
<feature type="transmembrane region" description="Helical" evidence="1">
    <location>
        <begin position="21"/>
        <end position="38"/>
    </location>
</feature>
<sequence>MSYEYIVKEGVSTTTRIAHGILLPLVVFIIYQFVLIGSQSGTGSWDGMSLFFGSIFIVPSLLLANCWVIPTRWGGRMAVLLAGLGLPTVVGVVEFFWLYGPYKIRWAINSTMVAPFPWIWLFIVLLFTPLLISIVYAARRRWSHVQESPAG</sequence>
<evidence type="ECO:0000313" key="3">
    <source>
        <dbReference type="Proteomes" id="UP000035760"/>
    </source>
</evidence>
<evidence type="ECO:0000256" key="1">
    <source>
        <dbReference type="SAM" id="Phobius"/>
    </source>
</evidence>
<evidence type="ECO:0000313" key="2">
    <source>
        <dbReference type="EMBL" id="CDI03460.1"/>
    </source>
</evidence>
<feature type="transmembrane region" description="Helical" evidence="1">
    <location>
        <begin position="77"/>
        <end position="98"/>
    </location>
</feature>
<gene>
    <name evidence="2" type="ORF">BN873_490069</name>
</gene>
<reference evidence="2" key="1">
    <citation type="submission" date="2013-07" db="EMBL/GenBank/DDBJ databases">
        <authorList>
            <person name="McIlroy S."/>
        </authorList>
    </citation>
    <scope>NUCLEOTIDE SEQUENCE [LARGE SCALE GENOMIC DNA]</scope>
    <source>
        <strain evidence="2">Run_A_D11</strain>
    </source>
</reference>
<keyword evidence="1" id="KW-1133">Transmembrane helix</keyword>
<keyword evidence="3" id="KW-1185">Reference proteome</keyword>
<keyword evidence="1" id="KW-0812">Transmembrane</keyword>
<keyword evidence="1" id="KW-0472">Membrane</keyword>
<organism evidence="2 3">
    <name type="scientific">Candidatus Competibacter denitrificans Run_A_D11</name>
    <dbReference type="NCBI Taxonomy" id="1400863"/>
    <lineage>
        <taxon>Bacteria</taxon>
        <taxon>Pseudomonadati</taxon>
        <taxon>Pseudomonadota</taxon>
        <taxon>Gammaproteobacteria</taxon>
        <taxon>Candidatus Competibacteraceae</taxon>
        <taxon>Candidatus Competibacter</taxon>
    </lineage>
</organism>
<dbReference type="RefSeq" id="WP_048674193.1">
    <property type="nucleotide sequence ID" value="NZ_CBTJ020000057.1"/>
</dbReference>
<proteinExistence type="predicted"/>
<protein>
    <submittedName>
        <fullName evidence="2">Uncharacterized protein</fullName>
    </submittedName>
</protein>
<name>W6MBF2_9GAMM</name>
<feature type="transmembrane region" description="Helical" evidence="1">
    <location>
        <begin position="50"/>
        <end position="70"/>
    </location>
</feature>
<feature type="transmembrane region" description="Helical" evidence="1">
    <location>
        <begin position="118"/>
        <end position="138"/>
    </location>
</feature>
<reference evidence="2" key="2">
    <citation type="submission" date="2014-03" db="EMBL/GenBank/DDBJ databases">
        <title>Candidatus Competibacter-lineage genomes retrieved from metagenomes reveal functional metabolic diversity.</title>
        <authorList>
            <person name="McIlroy S.J."/>
            <person name="Albertsen M."/>
            <person name="Andresen E.K."/>
            <person name="Saunders A.M."/>
            <person name="Kristiansen R."/>
            <person name="Stokholm-Bjerregaard M."/>
            <person name="Nielsen K.L."/>
            <person name="Nielsen P.H."/>
        </authorList>
    </citation>
    <scope>NUCLEOTIDE SEQUENCE</scope>
    <source>
        <strain evidence="2">Run_A_D11</strain>
    </source>
</reference>
<dbReference type="AlphaFoldDB" id="W6MBF2"/>
<accession>W6MBF2</accession>
<dbReference type="Proteomes" id="UP000035760">
    <property type="component" value="Unassembled WGS sequence"/>
</dbReference>
<comment type="caution">
    <text evidence="2">The sequence shown here is derived from an EMBL/GenBank/DDBJ whole genome shotgun (WGS) entry which is preliminary data.</text>
</comment>